<dbReference type="Proteomes" id="UP000001933">
    <property type="component" value="Chromosome"/>
</dbReference>
<dbReference type="STRING" id="56780.SYN_01846"/>
<sequence>MPLMNVPSAELLRSAIIRSLRKQGYRVHDGIIHLPKDPTKDDFRALNELALHKKLEVSGPGVRSYEDQLIQYIADGHQVITNEIRPKLVVVRPGSENELLFRYACLHWSIPVSAGYGRRLRFLVFDESNGKLMGLFGLGDPVYSMRARDNWIGWDKENKAQHLYHIMDAYVLGAVPPYSFLLGGKLIALLVCSNEVRDAFREKYNGKKSLIRQETRPPYLTLVTTTSALGRSSIYNRIRINGQQYWTSLGFTQGSGEFHFSNGVYGDIRAYVEKYCEPTAKHIAWGTGFRNKREVIRKCLSQIGLSADLIYHGIRREIFAAPLGRDAIRFLKGEVKRPCFYNWTASELSEAFKNRWLIGRAERKPDYREYTREQYRLWPSKKKINKGGN</sequence>
<dbReference type="HOGENOM" id="CLU_041281_0_0_7"/>
<accession>Q2LTY2</accession>
<organism evidence="1 2">
    <name type="scientific">Syntrophus aciditrophicus (strain SB)</name>
    <dbReference type="NCBI Taxonomy" id="56780"/>
    <lineage>
        <taxon>Bacteria</taxon>
        <taxon>Pseudomonadati</taxon>
        <taxon>Thermodesulfobacteriota</taxon>
        <taxon>Syntrophia</taxon>
        <taxon>Syntrophales</taxon>
        <taxon>Syntrophaceae</taxon>
        <taxon>Syntrophus</taxon>
    </lineage>
</organism>
<protein>
    <submittedName>
        <fullName evidence="1">Hypothetical cytosolic protein</fullName>
    </submittedName>
</protein>
<proteinExistence type="predicted"/>
<dbReference type="EMBL" id="CP000252">
    <property type="protein sequence ID" value="ABC77538.1"/>
    <property type="molecule type" value="Genomic_DNA"/>
</dbReference>
<dbReference type="Pfam" id="PF14236">
    <property type="entry name" value="DruA"/>
    <property type="match status" value="1"/>
</dbReference>
<dbReference type="KEGG" id="sat:SYN_01846"/>
<evidence type="ECO:0000313" key="1">
    <source>
        <dbReference type="EMBL" id="ABC77538.1"/>
    </source>
</evidence>
<dbReference type="eggNOG" id="ENOG502Z9IK">
    <property type="taxonomic scope" value="Bacteria"/>
</dbReference>
<dbReference type="AlphaFoldDB" id="Q2LTY2"/>
<gene>
    <name evidence="1" type="ORF">SYN_01846</name>
</gene>
<evidence type="ECO:0000313" key="2">
    <source>
        <dbReference type="Proteomes" id="UP000001933"/>
    </source>
</evidence>
<keyword evidence="2" id="KW-1185">Reference proteome</keyword>
<reference evidence="1 2" key="1">
    <citation type="journal article" date="2007" name="Proc. Natl. Acad. Sci. U.S.A.">
        <title>The genome of Syntrophus aciditrophicus: life at the thermodynamic limit of microbial growth.</title>
        <authorList>
            <person name="McInerney M.J."/>
            <person name="Rohlin L."/>
            <person name="Mouttaki H."/>
            <person name="Kim U."/>
            <person name="Krupp R.S."/>
            <person name="Rios-Hernandez L."/>
            <person name="Sieber J."/>
            <person name="Struchtemeyer C.G."/>
            <person name="Bhattacharyya A."/>
            <person name="Campbell J.W."/>
            <person name="Gunsalus R.P."/>
        </authorList>
    </citation>
    <scope>NUCLEOTIDE SEQUENCE [LARGE SCALE GENOMIC DNA]</scope>
    <source>
        <strain evidence="1 2">SB</strain>
    </source>
</reference>
<name>Q2LTY2_SYNAS</name>
<dbReference type="InParanoid" id="Q2LTY2"/>
<dbReference type="InterPro" id="IPR025639">
    <property type="entry name" value="DruA"/>
</dbReference>